<keyword evidence="1" id="KW-0732">Signal</keyword>
<dbReference type="EMBL" id="CP101497">
    <property type="protein sequence ID" value="UTT62724.1"/>
    <property type="molecule type" value="Genomic_DNA"/>
</dbReference>
<keyword evidence="4" id="KW-1185">Reference proteome</keyword>
<feature type="domain" description="Septum formation-related" evidence="2">
    <location>
        <begin position="51"/>
        <end position="151"/>
    </location>
</feature>
<gene>
    <name evidence="3" type="ORF">NNL39_00970</name>
</gene>
<evidence type="ECO:0000313" key="4">
    <source>
        <dbReference type="Proteomes" id="UP001060039"/>
    </source>
</evidence>
<proteinExistence type="predicted"/>
<evidence type="ECO:0000313" key="3">
    <source>
        <dbReference type="EMBL" id="UTT62724.1"/>
    </source>
</evidence>
<dbReference type="RefSeq" id="WP_255159855.1">
    <property type="nucleotide sequence ID" value="NZ_CP101497.1"/>
</dbReference>
<dbReference type="Pfam" id="PF13845">
    <property type="entry name" value="Septum_form"/>
    <property type="match status" value="1"/>
</dbReference>
<evidence type="ECO:0000256" key="1">
    <source>
        <dbReference type="SAM" id="SignalP"/>
    </source>
</evidence>
<dbReference type="InterPro" id="IPR026004">
    <property type="entry name" value="Septum_form"/>
</dbReference>
<reference evidence="3" key="1">
    <citation type="submission" date="2022-07" db="EMBL/GenBank/DDBJ databases">
        <title>Taxonomic analysis of Microcella humidisoli nov. sp., isolated from riverside soil.</title>
        <authorList>
            <person name="Molina K.M."/>
            <person name="Kim S.B."/>
        </authorList>
    </citation>
    <scope>NUCLEOTIDE SEQUENCE</scope>
    <source>
        <strain evidence="3">MMS21-STM10</strain>
    </source>
</reference>
<name>A0ABY5FWP5_9MICO</name>
<organism evidence="3 4">
    <name type="scientific">Microcella humidisoli</name>
    <dbReference type="NCBI Taxonomy" id="2963406"/>
    <lineage>
        <taxon>Bacteria</taxon>
        <taxon>Bacillati</taxon>
        <taxon>Actinomycetota</taxon>
        <taxon>Actinomycetes</taxon>
        <taxon>Micrococcales</taxon>
        <taxon>Microbacteriaceae</taxon>
        <taxon>Microcella</taxon>
    </lineage>
</organism>
<accession>A0ABY5FWP5</accession>
<dbReference type="Proteomes" id="UP001060039">
    <property type="component" value="Chromosome"/>
</dbReference>
<protein>
    <submittedName>
        <fullName evidence="3">Septum formation family protein</fullName>
    </submittedName>
</protein>
<sequence length="169" mass="18256">MTHSTRWRPIATLAIGAAVVALSACTALGPIVPDDEPVRDDDGRIIEPNEQTDAFALQVGDCLDDASATGEVQTVPTVPCDEPHDSEIYSSHQLGQSAYPGEEVVVDKAEALCLPAFEQFVGEPYLESRFDFSFYYPTDESWANGDREVLCVIYDPDGPVTGSLEGVTD</sequence>
<feature type="chain" id="PRO_5046682617" evidence="1">
    <location>
        <begin position="30"/>
        <end position="169"/>
    </location>
</feature>
<feature type="signal peptide" evidence="1">
    <location>
        <begin position="1"/>
        <end position="29"/>
    </location>
</feature>
<dbReference type="PROSITE" id="PS51257">
    <property type="entry name" value="PROKAR_LIPOPROTEIN"/>
    <property type="match status" value="1"/>
</dbReference>
<evidence type="ECO:0000259" key="2">
    <source>
        <dbReference type="Pfam" id="PF13845"/>
    </source>
</evidence>